<accession>A0ABV1RLC5</accession>
<keyword evidence="9 10" id="KW-1208">Phospholipid metabolism</keyword>
<evidence type="ECO:0000313" key="12">
    <source>
        <dbReference type="Proteomes" id="UP001467690"/>
    </source>
</evidence>
<evidence type="ECO:0000256" key="10">
    <source>
        <dbReference type="HAMAP-Rule" id="MF_01043"/>
    </source>
</evidence>
<gene>
    <name evidence="10 11" type="primary">plsY</name>
    <name evidence="11" type="ORF">ABS311_17865</name>
</gene>
<feature type="transmembrane region" description="Helical" evidence="10">
    <location>
        <begin position="72"/>
        <end position="94"/>
    </location>
</feature>
<dbReference type="Proteomes" id="UP001467690">
    <property type="component" value="Unassembled WGS sequence"/>
</dbReference>
<evidence type="ECO:0000313" key="11">
    <source>
        <dbReference type="EMBL" id="MER2493748.1"/>
    </source>
</evidence>
<dbReference type="PANTHER" id="PTHR30309:SF0">
    <property type="entry name" value="GLYCEROL-3-PHOSPHATE ACYLTRANSFERASE-RELATED"/>
    <property type="match status" value="1"/>
</dbReference>
<dbReference type="EMBL" id="JBELOE010000265">
    <property type="protein sequence ID" value="MER2493748.1"/>
    <property type="molecule type" value="Genomic_DNA"/>
</dbReference>
<dbReference type="GO" id="GO:0004366">
    <property type="term" value="F:glycerol-3-phosphate O-acyltransferase activity"/>
    <property type="evidence" value="ECO:0007669"/>
    <property type="project" value="UniProtKB-EC"/>
</dbReference>
<keyword evidence="4 10" id="KW-0812">Transmembrane</keyword>
<evidence type="ECO:0000256" key="7">
    <source>
        <dbReference type="ARBA" id="ARBA00023136"/>
    </source>
</evidence>
<keyword evidence="8 10" id="KW-0594">Phospholipid biosynthesis</keyword>
<keyword evidence="5 10" id="KW-1133">Transmembrane helix</keyword>
<keyword evidence="11" id="KW-0012">Acyltransferase</keyword>
<dbReference type="HAMAP" id="MF_01043">
    <property type="entry name" value="PlsY"/>
    <property type="match status" value="1"/>
</dbReference>
<comment type="function">
    <text evidence="10">Catalyzes the transfer of an acyl group from acyl-phosphate (acyl-PO(4)) to glycerol-3-phosphate (G3P) to form lysophosphatidic acid (LPA). This enzyme utilizes acyl-phosphate as fatty acyl donor, but not acyl-CoA or acyl-ACP.</text>
</comment>
<dbReference type="RefSeq" id="WP_221935078.1">
    <property type="nucleotide sequence ID" value="NZ_CP041660.1"/>
</dbReference>
<evidence type="ECO:0000256" key="9">
    <source>
        <dbReference type="ARBA" id="ARBA00023264"/>
    </source>
</evidence>
<protein>
    <recommendedName>
        <fullName evidence="10">Glycerol-3-phosphate acyltransferase</fullName>
    </recommendedName>
    <alternativeName>
        <fullName evidence="10">Acyl-PO4 G3P acyltransferase</fullName>
    </alternativeName>
    <alternativeName>
        <fullName evidence="10">Acyl-phosphate--glycerol-3-phosphate acyltransferase</fullName>
    </alternativeName>
    <alternativeName>
        <fullName evidence="10">G3P acyltransferase</fullName>
        <shortName evidence="10">GPAT</shortName>
        <ecNumber evidence="10">2.3.1.275</ecNumber>
    </alternativeName>
    <alternativeName>
        <fullName evidence="10">Lysophosphatidic acid synthase</fullName>
        <shortName evidence="10">LPA synthase</shortName>
    </alternativeName>
</protein>
<evidence type="ECO:0000256" key="6">
    <source>
        <dbReference type="ARBA" id="ARBA00023098"/>
    </source>
</evidence>
<keyword evidence="1 10" id="KW-1003">Cell membrane</keyword>
<comment type="pathway">
    <text evidence="10">Lipid metabolism; phospholipid metabolism.</text>
</comment>
<evidence type="ECO:0000256" key="3">
    <source>
        <dbReference type="ARBA" id="ARBA00022679"/>
    </source>
</evidence>
<organism evidence="11 12">
    <name type="scientific">Catenovulum sediminis</name>
    <dbReference type="NCBI Taxonomy" id="1740262"/>
    <lineage>
        <taxon>Bacteria</taxon>
        <taxon>Pseudomonadati</taxon>
        <taxon>Pseudomonadota</taxon>
        <taxon>Gammaproteobacteria</taxon>
        <taxon>Alteromonadales</taxon>
        <taxon>Alteromonadaceae</taxon>
        <taxon>Catenovulum</taxon>
    </lineage>
</organism>
<dbReference type="NCBIfam" id="TIGR00023">
    <property type="entry name" value="glycerol-3-phosphate 1-O-acyltransferase PlsY"/>
    <property type="match status" value="1"/>
</dbReference>
<keyword evidence="2 10" id="KW-0444">Lipid biosynthesis</keyword>
<keyword evidence="7 10" id="KW-0472">Membrane</keyword>
<dbReference type="Pfam" id="PF02660">
    <property type="entry name" value="G3P_acyltransf"/>
    <property type="match status" value="1"/>
</dbReference>
<feature type="transmembrane region" description="Helical" evidence="10">
    <location>
        <begin position="151"/>
        <end position="173"/>
    </location>
</feature>
<evidence type="ECO:0000256" key="8">
    <source>
        <dbReference type="ARBA" id="ARBA00023209"/>
    </source>
</evidence>
<dbReference type="SMART" id="SM01207">
    <property type="entry name" value="G3P_acyltransf"/>
    <property type="match status" value="1"/>
</dbReference>
<comment type="catalytic activity">
    <reaction evidence="10">
        <text>an acyl phosphate + sn-glycerol 3-phosphate = a 1-acyl-sn-glycero-3-phosphate + phosphate</text>
        <dbReference type="Rhea" id="RHEA:34075"/>
        <dbReference type="ChEBI" id="CHEBI:43474"/>
        <dbReference type="ChEBI" id="CHEBI:57597"/>
        <dbReference type="ChEBI" id="CHEBI:57970"/>
        <dbReference type="ChEBI" id="CHEBI:59918"/>
        <dbReference type="EC" id="2.3.1.275"/>
    </reaction>
</comment>
<keyword evidence="12" id="KW-1185">Reference proteome</keyword>
<reference evidence="11 12" key="1">
    <citation type="submission" date="2024-06" db="EMBL/GenBank/DDBJ databases">
        <authorList>
            <person name="Chen R.Y."/>
        </authorList>
    </citation>
    <scope>NUCLEOTIDE SEQUENCE [LARGE SCALE GENOMIC DNA]</scope>
    <source>
        <strain evidence="11 12">D2</strain>
    </source>
</reference>
<evidence type="ECO:0000256" key="4">
    <source>
        <dbReference type="ARBA" id="ARBA00022692"/>
    </source>
</evidence>
<comment type="caution">
    <text evidence="11">The sequence shown here is derived from an EMBL/GenBank/DDBJ whole genome shotgun (WGS) entry which is preliminary data.</text>
</comment>
<keyword evidence="6 10" id="KW-0443">Lipid metabolism</keyword>
<feature type="transmembrane region" description="Helical" evidence="10">
    <location>
        <begin position="106"/>
        <end position="131"/>
    </location>
</feature>
<name>A0ABV1RLC5_9ALTE</name>
<comment type="subunit">
    <text evidence="10">Probably interacts with PlsX.</text>
</comment>
<keyword evidence="3 10" id="KW-0808">Transferase</keyword>
<comment type="caution">
    <text evidence="10">Lacks conserved residue(s) required for the propagation of feature annotation.</text>
</comment>
<evidence type="ECO:0000256" key="2">
    <source>
        <dbReference type="ARBA" id="ARBA00022516"/>
    </source>
</evidence>
<dbReference type="PANTHER" id="PTHR30309">
    <property type="entry name" value="INNER MEMBRANE PROTEIN YGIH"/>
    <property type="match status" value="1"/>
</dbReference>
<comment type="subcellular location">
    <subcellularLocation>
        <location evidence="10">Cell membrane</location>
        <topology evidence="10">Multi-pass membrane protein</topology>
    </subcellularLocation>
</comment>
<sequence length="194" mass="21280">MIFIFMLIVAYLSGSISGARISARIFKTKKPTEHGSLNPGATNMYRIGGLKAGVLTLFIDVFKAVLPLWGSYFLGISPIQLGFIAIACCLGHIFPIFHAFKGGKAVATAFGSMLPIGLDLGVSLIITWFISLYAFRYSSLASIISVALSPVYVWLLKPTYVIPVSMLAILILIRHTPNIRRLILGTEPKYDQKR</sequence>
<comment type="similarity">
    <text evidence="10">Belongs to the PlsY family.</text>
</comment>
<dbReference type="EC" id="2.3.1.275" evidence="10"/>
<evidence type="ECO:0000256" key="1">
    <source>
        <dbReference type="ARBA" id="ARBA00022475"/>
    </source>
</evidence>
<dbReference type="InterPro" id="IPR003811">
    <property type="entry name" value="G3P_acylTferase_PlsY"/>
</dbReference>
<proteinExistence type="inferred from homology"/>
<evidence type="ECO:0000256" key="5">
    <source>
        <dbReference type="ARBA" id="ARBA00022989"/>
    </source>
</evidence>